<dbReference type="AlphaFoldDB" id="G2QQC3"/>
<dbReference type="OMA" id="PMITPAM"/>
<evidence type="ECO:0000313" key="2">
    <source>
        <dbReference type="EMBL" id="AEO61786.1"/>
    </source>
</evidence>
<feature type="compositionally biased region" description="Basic residues" evidence="1">
    <location>
        <begin position="214"/>
        <end position="230"/>
    </location>
</feature>
<sequence>MRYSRFRAAMLGLEPQRRNRTANSGNNNKNRVSKKKKDDGPKPKKEDDENVKSSGSGIGNIKTEKTTTGAAVKSERRGSSQELPGPSQPSAPMATPVMMKAEPGFVNPFNQHQNRLHHDSLLSSGSPRVKPEKFMTTASANNKTNSVPEPTPFGILATVIPTTSPSVSSTPYIDGSHHRMQGRLPTPCSDSDGTIAGMHDFVSHSPPPAELLHHSQHHSHPLHHHHHHHVVGAGSSSPLSTSGPHSYDFSQHQCCDISPGSFPGSSSSPWHSQHQHHSQHGHGPSQAQTQAQTMFSPAAPGFDLGLGLSLGLTTGSYTPETGFNNNSNINENNNNPICGSYHDNIHLHHHHSLCHDEDGHHVMDDPLGLHGVGGAAPNMFRERAMELELAGGMISDTAAAAGVDAGGTARQVKREWEGEGKFTI</sequence>
<feature type="compositionally biased region" description="Low complexity" evidence="1">
    <location>
        <begin position="234"/>
        <end position="245"/>
    </location>
</feature>
<feature type="compositionally biased region" description="Low complexity" evidence="1">
    <location>
        <begin position="258"/>
        <end position="272"/>
    </location>
</feature>
<dbReference type="Proteomes" id="UP000007322">
    <property type="component" value="Chromosome 7"/>
</dbReference>
<accession>G2QQC3</accession>
<name>G2QQC3_THET4</name>
<evidence type="ECO:0000256" key="1">
    <source>
        <dbReference type="SAM" id="MobiDB-lite"/>
    </source>
</evidence>
<dbReference type="HOGENOM" id="CLU_625830_0_0_1"/>
<dbReference type="EMBL" id="CP003008">
    <property type="protein sequence ID" value="AEO61786.1"/>
    <property type="molecule type" value="Genomic_DNA"/>
</dbReference>
<dbReference type="eggNOG" id="ENOG502QU1R">
    <property type="taxonomic scope" value="Eukaryota"/>
</dbReference>
<feature type="region of interest" description="Disordered" evidence="1">
    <location>
        <begin position="189"/>
        <end position="245"/>
    </location>
</feature>
<feature type="compositionally biased region" description="Basic and acidic residues" evidence="1">
    <location>
        <begin position="36"/>
        <end position="51"/>
    </location>
</feature>
<dbReference type="VEuPathDB" id="FungiDB:MYCTH_2312347"/>
<dbReference type="GeneID" id="11509348"/>
<dbReference type="STRING" id="573729.G2QQC3"/>
<proteinExistence type="predicted"/>
<dbReference type="KEGG" id="mtm:MYCTH_2312347"/>
<dbReference type="OrthoDB" id="3944408at2759"/>
<keyword evidence="3" id="KW-1185">Reference proteome</keyword>
<feature type="region of interest" description="Disordered" evidence="1">
    <location>
        <begin position="1"/>
        <end position="95"/>
    </location>
</feature>
<dbReference type="RefSeq" id="XP_003667031.1">
    <property type="nucleotide sequence ID" value="XM_003666983.1"/>
</dbReference>
<organism evidence="2 3">
    <name type="scientific">Thermothelomyces thermophilus (strain ATCC 42464 / BCRC 31852 / DSM 1799)</name>
    <name type="common">Sporotrichum thermophile</name>
    <dbReference type="NCBI Taxonomy" id="573729"/>
    <lineage>
        <taxon>Eukaryota</taxon>
        <taxon>Fungi</taxon>
        <taxon>Dikarya</taxon>
        <taxon>Ascomycota</taxon>
        <taxon>Pezizomycotina</taxon>
        <taxon>Sordariomycetes</taxon>
        <taxon>Sordariomycetidae</taxon>
        <taxon>Sordariales</taxon>
        <taxon>Chaetomiaceae</taxon>
        <taxon>Thermothelomyces</taxon>
    </lineage>
</organism>
<evidence type="ECO:0000313" key="3">
    <source>
        <dbReference type="Proteomes" id="UP000007322"/>
    </source>
</evidence>
<reference evidence="2 3" key="1">
    <citation type="journal article" date="2011" name="Nat. Biotechnol.">
        <title>Comparative genomic analysis of the thermophilic biomass-degrading fungi Myceliophthora thermophila and Thielavia terrestris.</title>
        <authorList>
            <person name="Berka R.M."/>
            <person name="Grigoriev I.V."/>
            <person name="Otillar R."/>
            <person name="Salamov A."/>
            <person name="Grimwood J."/>
            <person name="Reid I."/>
            <person name="Ishmael N."/>
            <person name="John T."/>
            <person name="Darmond C."/>
            <person name="Moisan M.-C."/>
            <person name="Henrissat B."/>
            <person name="Coutinho P.M."/>
            <person name="Lombard V."/>
            <person name="Natvig D.O."/>
            <person name="Lindquist E."/>
            <person name="Schmutz J."/>
            <person name="Lucas S."/>
            <person name="Harris P."/>
            <person name="Powlowski J."/>
            <person name="Bellemare A."/>
            <person name="Taylor D."/>
            <person name="Butler G."/>
            <person name="de Vries R.P."/>
            <person name="Allijn I.E."/>
            <person name="van den Brink J."/>
            <person name="Ushinsky S."/>
            <person name="Storms R."/>
            <person name="Powell A.J."/>
            <person name="Paulsen I.T."/>
            <person name="Elbourne L.D.H."/>
            <person name="Baker S.E."/>
            <person name="Magnuson J."/>
            <person name="LaBoissiere S."/>
            <person name="Clutterbuck A.J."/>
            <person name="Martinez D."/>
            <person name="Wogulis M."/>
            <person name="de Leon A.L."/>
            <person name="Rey M.W."/>
            <person name="Tsang A."/>
        </authorList>
    </citation>
    <scope>NUCLEOTIDE SEQUENCE [LARGE SCALE GENOMIC DNA]</scope>
    <source>
        <strain evidence="3">ATCC 42464 / BCRC 31852 / DSM 1799</strain>
    </source>
</reference>
<feature type="region of interest" description="Disordered" evidence="1">
    <location>
        <begin position="258"/>
        <end position="290"/>
    </location>
</feature>
<gene>
    <name evidence="2" type="ORF">MYCTH_2312347</name>
</gene>
<dbReference type="InParanoid" id="G2QQC3"/>
<protein>
    <submittedName>
        <fullName evidence="2">Uncharacterized protein</fullName>
    </submittedName>
</protein>